<keyword evidence="1" id="KW-0677">Repeat</keyword>
<sequence>MIIAVLLITIPIAIIKTKKINIRETSLLTTKEVTTITDNPTTKEQNKTKCNRWKQQGITVAGGNGQGNEVSQLSAPEGIFINDNNTIFVADYYNNRIIEWKHNSSNGQIVINETDQLWSPTDVIVDQEKNFLIVADSANQGVTRWFCENLTNPQILMSYIYSYGLAMDKYGFIYVSDSGNNEVRRWAEEEPDGTVVAGGNKEGYSLNQLTKPAHIFVDEDYSVYVTDMNNHRVIKWKKDAKYGIVVAGGHGPGISLDHLYWPNGVIVDHLRQIFVADSGNHRIMRWNEGDTEGSIVIGGNGKGTESNQLNTPSDLSFDVEEQNKTKCNRWKQQGITVAGGNGQGNELSQLSAPEGIFVNDNNTIFVADYYNNRIVEWKYNSSNGQIVMNETDQLWSPTDVIVDEEKNFLIVADSANHGVTRWSCENKTNPQILMSDIYSYGLAMDKYGFIYVSDSGNNEVRRWAEEEPDGTVVAGGNKEGYSLNQLTKPAHIFVDEDYSVYVSDMNNHRVIKWKKDAKYGIVVAGGHGPGMSLDHLYWPNGVIVDHWHHIFVADSGNHRVMRWNEGDTEGSIVVGGNGKGTKSNQLNTPSDLSFDVEGNLYVADKNNHRIQKYERCFE</sequence>
<dbReference type="CDD" id="cd05819">
    <property type="entry name" value="NHL"/>
    <property type="match status" value="2"/>
</dbReference>
<organism evidence="4 5">
    <name type="scientific">Adineta steineri</name>
    <dbReference type="NCBI Taxonomy" id="433720"/>
    <lineage>
        <taxon>Eukaryota</taxon>
        <taxon>Metazoa</taxon>
        <taxon>Spiralia</taxon>
        <taxon>Gnathifera</taxon>
        <taxon>Rotifera</taxon>
        <taxon>Eurotatoria</taxon>
        <taxon>Bdelloidea</taxon>
        <taxon>Adinetida</taxon>
        <taxon>Adinetidae</taxon>
        <taxon>Adineta</taxon>
    </lineage>
</organism>
<evidence type="ECO:0000313" key="4">
    <source>
        <dbReference type="EMBL" id="CAF1141365.1"/>
    </source>
</evidence>
<dbReference type="GO" id="GO:0000209">
    <property type="term" value="P:protein polyubiquitination"/>
    <property type="evidence" value="ECO:0007669"/>
    <property type="project" value="TreeGrafter"/>
</dbReference>
<feature type="repeat" description="NHL" evidence="2">
    <location>
        <begin position="585"/>
        <end position="616"/>
    </location>
</feature>
<name>A0A814S069_9BILA</name>
<keyword evidence="3" id="KW-0732">Signal</keyword>
<dbReference type="Proteomes" id="UP000663860">
    <property type="component" value="Unassembled WGS sequence"/>
</dbReference>
<gene>
    <name evidence="4" type="ORF">IZO911_LOCUS25245</name>
</gene>
<dbReference type="PANTHER" id="PTHR24104">
    <property type="entry name" value="E3 UBIQUITIN-PROTEIN LIGASE NHLRC1-RELATED"/>
    <property type="match status" value="1"/>
</dbReference>
<dbReference type="EMBL" id="CAJNOE010000313">
    <property type="protein sequence ID" value="CAF1141365.1"/>
    <property type="molecule type" value="Genomic_DNA"/>
</dbReference>
<dbReference type="GO" id="GO:0061630">
    <property type="term" value="F:ubiquitin protein ligase activity"/>
    <property type="evidence" value="ECO:0007669"/>
    <property type="project" value="TreeGrafter"/>
</dbReference>
<feature type="chain" id="PRO_5032531993" evidence="3">
    <location>
        <begin position="18"/>
        <end position="618"/>
    </location>
</feature>
<dbReference type="PANTHER" id="PTHR24104:SF25">
    <property type="entry name" value="PROTEIN LIN-41"/>
    <property type="match status" value="1"/>
</dbReference>
<accession>A0A814S069</accession>
<dbReference type="InterPro" id="IPR050952">
    <property type="entry name" value="TRIM-NHL_E3_ligases"/>
</dbReference>
<dbReference type="InterPro" id="IPR001258">
    <property type="entry name" value="NHL_repeat"/>
</dbReference>
<comment type="caution">
    <text evidence="4">The sequence shown here is derived from an EMBL/GenBank/DDBJ whole genome shotgun (WGS) entry which is preliminary data.</text>
</comment>
<dbReference type="InterPro" id="IPR011042">
    <property type="entry name" value="6-blade_b-propeller_TolB-like"/>
</dbReference>
<reference evidence="4" key="1">
    <citation type="submission" date="2021-02" db="EMBL/GenBank/DDBJ databases">
        <authorList>
            <person name="Nowell W R."/>
        </authorList>
    </citation>
    <scope>NUCLEOTIDE SEQUENCE</scope>
</reference>
<feature type="signal peptide" evidence="3">
    <location>
        <begin position="1"/>
        <end position="17"/>
    </location>
</feature>
<dbReference type="Pfam" id="PF01436">
    <property type="entry name" value="NHL"/>
    <property type="match status" value="2"/>
</dbReference>
<dbReference type="Gene3D" id="2.120.10.30">
    <property type="entry name" value="TolB, C-terminal domain"/>
    <property type="match status" value="4"/>
</dbReference>
<protein>
    <submittedName>
        <fullName evidence="4">Uncharacterized protein</fullName>
    </submittedName>
</protein>
<dbReference type="SUPFAM" id="SSF101898">
    <property type="entry name" value="NHL repeat"/>
    <property type="match status" value="2"/>
</dbReference>
<evidence type="ECO:0000256" key="1">
    <source>
        <dbReference type="ARBA" id="ARBA00022737"/>
    </source>
</evidence>
<dbReference type="PROSITE" id="PS51125">
    <property type="entry name" value="NHL"/>
    <property type="match status" value="1"/>
</dbReference>
<evidence type="ECO:0000256" key="3">
    <source>
        <dbReference type="SAM" id="SignalP"/>
    </source>
</evidence>
<proteinExistence type="predicted"/>
<dbReference type="GO" id="GO:0008270">
    <property type="term" value="F:zinc ion binding"/>
    <property type="evidence" value="ECO:0007669"/>
    <property type="project" value="UniProtKB-KW"/>
</dbReference>
<dbReference type="GO" id="GO:0043161">
    <property type="term" value="P:proteasome-mediated ubiquitin-dependent protein catabolic process"/>
    <property type="evidence" value="ECO:0007669"/>
    <property type="project" value="TreeGrafter"/>
</dbReference>
<dbReference type="Gene3D" id="2.40.10.500">
    <property type="match status" value="2"/>
</dbReference>
<evidence type="ECO:0000313" key="5">
    <source>
        <dbReference type="Proteomes" id="UP000663860"/>
    </source>
</evidence>
<evidence type="ECO:0000256" key="2">
    <source>
        <dbReference type="PROSITE-ProRule" id="PRU00504"/>
    </source>
</evidence>
<dbReference type="AlphaFoldDB" id="A0A814S069"/>